<evidence type="ECO:0000313" key="4">
    <source>
        <dbReference type="Proteomes" id="UP000504609"/>
    </source>
</evidence>
<reference evidence="5 6" key="1">
    <citation type="submission" date="2025-04" db="UniProtKB">
        <authorList>
            <consortium name="RefSeq"/>
        </authorList>
    </citation>
    <scope>IDENTIFICATION</scope>
    <source>
        <tissue evidence="5 6">Young leaves</tissue>
    </source>
</reference>
<evidence type="ECO:0000313" key="6">
    <source>
        <dbReference type="RefSeq" id="XP_022946042.1"/>
    </source>
</evidence>
<comment type="similarity">
    <text evidence="2">Belongs to the PPR family. PCMP-E subfamily.</text>
</comment>
<dbReference type="Pfam" id="PF20431">
    <property type="entry name" value="E_motif"/>
    <property type="match status" value="1"/>
</dbReference>
<dbReference type="Proteomes" id="UP000504609">
    <property type="component" value="Unplaced"/>
</dbReference>
<dbReference type="GO" id="GO:0003723">
    <property type="term" value="F:RNA binding"/>
    <property type="evidence" value="ECO:0007669"/>
    <property type="project" value="InterPro"/>
</dbReference>
<accession>A0A6J1G2K1</accession>
<feature type="repeat" description="PPR" evidence="3">
    <location>
        <begin position="193"/>
        <end position="227"/>
    </location>
</feature>
<dbReference type="GO" id="GO:0009451">
    <property type="term" value="P:RNA modification"/>
    <property type="evidence" value="ECO:0007669"/>
    <property type="project" value="InterPro"/>
</dbReference>
<dbReference type="Pfam" id="PF13041">
    <property type="entry name" value="PPR_2"/>
    <property type="match status" value="3"/>
</dbReference>
<dbReference type="GeneID" id="111450251"/>
<dbReference type="FunFam" id="1.25.40.10:FF:000412">
    <property type="entry name" value="Putative pentatricopeptide repeat-containing protein"/>
    <property type="match status" value="1"/>
</dbReference>
<dbReference type="PANTHER" id="PTHR47926">
    <property type="entry name" value="PENTATRICOPEPTIDE REPEAT-CONTAINING PROTEIN"/>
    <property type="match status" value="1"/>
</dbReference>
<feature type="repeat" description="PPR" evidence="3">
    <location>
        <begin position="294"/>
        <end position="324"/>
    </location>
</feature>
<proteinExistence type="inferred from homology"/>
<name>A0A6J1G2K1_CUCMO</name>
<dbReference type="Gene3D" id="1.25.40.10">
    <property type="entry name" value="Tetratricopeptide repeat domain"/>
    <property type="match status" value="6"/>
</dbReference>
<dbReference type="InterPro" id="IPR002885">
    <property type="entry name" value="PPR_rpt"/>
</dbReference>
<dbReference type="InterPro" id="IPR046960">
    <property type="entry name" value="PPR_At4g14850-like_plant"/>
</dbReference>
<dbReference type="PROSITE" id="PS51375">
    <property type="entry name" value="PPR"/>
    <property type="match status" value="5"/>
</dbReference>
<keyword evidence="4" id="KW-1185">Reference proteome</keyword>
<evidence type="ECO:0000256" key="3">
    <source>
        <dbReference type="PROSITE-ProRule" id="PRU00708"/>
    </source>
</evidence>
<gene>
    <name evidence="5 6" type="primary">LOC111450251</name>
</gene>
<evidence type="ECO:0000256" key="1">
    <source>
        <dbReference type="ARBA" id="ARBA00022737"/>
    </source>
</evidence>
<dbReference type="Pfam" id="PF01535">
    <property type="entry name" value="PPR"/>
    <property type="match status" value="2"/>
</dbReference>
<keyword evidence="1" id="KW-0677">Repeat</keyword>
<dbReference type="FunFam" id="1.25.40.10:FF:000280">
    <property type="entry name" value="Pentatricopeptide repeat-containing protein"/>
    <property type="match status" value="1"/>
</dbReference>
<dbReference type="SMR" id="A0A6J1G2K1"/>
<dbReference type="PANTHER" id="PTHR47926:SF492">
    <property type="entry name" value="DYW DOMAIN-CONTAINING PROTEIN"/>
    <property type="match status" value="1"/>
</dbReference>
<protein>
    <submittedName>
        <fullName evidence="5 6">Pentatricopeptide repeat-containing protein At3g04750, mitochondrial</fullName>
    </submittedName>
</protein>
<evidence type="ECO:0000313" key="5">
    <source>
        <dbReference type="RefSeq" id="XP_022946041.1"/>
    </source>
</evidence>
<dbReference type="KEGG" id="cmos:111450251"/>
<feature type="repeat" description="PPR" evidence="3">
    <location>
        <begin position="460"/>
        <end position="490"/>
    </location>
</feature>
<dbReference type="AlphaFoldDB" id="A0A6J1G2K1"/>
<dbReference type="RefSeq" id="XP_022946041.1">
    <property type="nucleotide sequence ID" value="XM_023090273.1"/>
</dbReference>
<feature type="repeat" description="PPR" evidence="3">
    <location>
        <begin position="325"/>
        <end position="359"/>
    </location>
</feature>
<dbReference type="Pfam" id="PF12854">
    <property type="entry name" value="PPR_1"/>
    <property type="match status" value="1"/>
</dbReference>
<dbReference type="InterPro" id="IPR046848">
    <property type="entry name" value="E_motif"/>
</dbReference>
<feature type="repeat" description="PPR" evidence="3">
    <location>
        <begin position="395"/>
        <end position="429"/>
    </location>
</feature>
<dbReference type="FunFam" id="1.25.40.10:FF:000031">
    <property type="entry name" value="Pentatricopeptide repeat-containing protein mitochondrial"/>
    <property type="match status" value="1"/>
</dbReference>
<organism evidence="4 5">
    <name type="scientific">Cucurbita moschata</name>
    <name type="common">Winter crookneck squash</name>
    <name type="synonym">Cucurbita pepo var. moschata</name>
    <dbReference type="NCBI Taxonomy" id="3662"/>
    <lineage>
        <taxon>Eukaryota</taxon>
        <taxon>Viridiplantae</taxon>
        <taxon>Streptophyta</taxon>
        <taxon>Embryophyta</taxon>
        <taxon>Tracheophyta</taxon>
        <taxon>Spermatophyta</taxon>
        <taxon>Magnoliopsida</taxon>
        <taxon>eudicotyledons</taxon>
        <taxon>Gunneridae</taxon>
        <taxon>Pentapetalae</taxon>
        <taxon>rosids</taxon>
        <taxon>fabids</taxon>
        <taxon>Cucurbitales</taxon>
        <taxon>Cucurbitaceae</taxon>
        <taxon>Cucurbiteae</taxon>
        <taxon>Cucurbita</taxon>
    </lineage>
</organism>
<dbReference type="RefSeq" id="XP_022946042.1">
    <property type="nucleotide sequence ID" value="XM_023090274.1"/>
</dbReference>
<sequence>MFRYGRGIRLLSSSSTGRRINWDPTVNLKLNHPSLVLLEKCNSRIQFKQILGHMMRNNLMGQTFPMSRLLFFSAVSHPENLEWATLLFNHFTPDPNVFIFNTMILGFSFSTEKAFSIYSSMLQKGIYPDRQTLLYLLQTTKCVAELKQIHVHALVIGLLANEGYLQNSLIKMYLDNGCLGSAHQVFDEMSSRDVVSYNIMIVGLAKMGDILEVLELFHDMRAHGFEPDDITMLGLFLSCGQLGEVKLGKSVHAQIVKSNGSSNLILYNALLDMYVKCNELKLARKVFDMPMEKDAVSWNTMITGYAKAGELELACEVFNQIPTRDIVSWNSLISGYAQNGDYVMVKSLFTRMFAENVKPDKVTTVNMISAVAEMGALDQGRWIHGLAVKIQTKIDAFLGSALIDMYCKCGSIERASVVFNQISEKDVTIWTTMITGFAFHGYGNKALELFSDMQTETKPNDVTFVSVLTACSHSGLVDEGLKIFSSMKKRYNIEPRVEHYGCLVDLLCRSGRLSNAIGVIEKMPMEPSQSIWGAVLSACRMHGNMELAEKALMELLKFEPEKEGGYILLSNVYATCGRWSHSDSIREVMNSRGVKKIAGCSSVVVDGTVHDFTAANKQHPRWMDICSTLSFLTSEMKLEPDVPSQAHLANS</sequence>
<dbReference type="InterPro" id="IPR011990">
    <property type="entry name" value="TPR-like_helical_dom_sf"/>
</dbReference>
<evidence type="ECO:0000256" key="2">
    <source>
        <dbReference type="ARBA" id="ARBA00061659"/>
    </source>
</evidence>
<dbReference type="NCBIfam" id="TIGR00756">
    <property type="entry name" value="PPR"/>
    <property type="match status" value="5"/>
</dbReference>